<feature type="signal peptide" evidence="3">
    <location>
        <begin position="1"/>
        <end position="28"/>
    </location>
</feature>
<dbReference type="RefSeq" id="XP_018009953.1">
    <property type="nucleotide sequence ID" value="XM_018154464.2"/>
</dbReference>
<feature type="region of interest" description="Disordered" evidence="1">
    <location>
        <begin position="252"/>
        <end position="281"/>
    </location>
</feature>
<reference evidence="5" key="1">
    <citation type="submission" date="2025-08" db="UniProtKB">
        <authorList>
            <consortium name="RefSeq"/>
        </authorList>
    </citation>
    <scope>IDENTIFICATION</scope>
    <source>
        <tissue evidence="5">Whole organism</tissue>
    </source>
</reference>
<dbReference type="KEGG" id="hazt:108667440"/>
<sequence length="601" mass="67079">MKRTSMSDFLALLLVLTVSFCQWKEVYTDEECFPFGREVDIDDILKQMKTIGRRSKLTSKESITDKSCSGNNRNDCVKSMETISSNSNEQMVEMKIGSDEPFKRIPSSNSDIGTGTLYLNDAKDEATDNVLDYSLDSEKSNLISNYDWDSSEIFVHLNSTNDRQKRSMDDGVSDILQPLNGERQARLFFNYESAASFNLSLQLRIPLIAFKLPGANDVTQDLEDGNAFGKYSLFNLYLLGALAVAIHTTAQGSLDSEEPSPEAPLRRLDPAPPSQGNTSALPSTVHAALEDVVDVLKEENAKRKLKVSQSSDATSFNFDDEFYIEDVLMHIEAMSSKHSYEPALADEFCSEENSTNCRKKLANTSQHSLQHEDQNFYSEAYDNIQTSITSLEALTVINSTNQTTEMSLNSSMDEEKSNQTSNSYWDLTNIFYHLNSEDERMERPLEDRMSSETQLLTAGERQGRQFILYNRAAAFNWTVAFTVPLIAFTLPGAGDTRHDWEDNSVFGTLVFSQLFMVASLVIALYTTTVGEIGEEAPLQPLGRAFRTLGDSRALSEAVHGALEELADALEVKSCTHLATCEAYTDLHANSLLSLPFRAYTP</sequence>
<dbReference type="Proteomes" id="UP000694843">
    <property type="component" value="Unplaced"/>
</dbReference>
<feature type="transmembrane region" description="Helical" evidence="2">
    <location>
        <begin position="474"/>
        <end position="493"/>
    </location>
</feature>
<name>A0A8B7N9J4_HYAAZ</name>
<protein>
    <submittedName>
        <fullName evidence="5">Uncharacterized protein LOC108667440</fullName>
    </submittedName>
</protein>
<gene>
    <name evidence="5" type="primary">LOC108667440</name>
</gene>
<keyword evidence="2" id="KW-0472">Membrane</keyword>
<dbReference type="OrthoDB" id="6348902at2759"/>
<feature type="chain" id="PRO_5034876404" evidence="3">
    <location>
        <begin position="29"/>
        <end position="601"/>
    </location>
</feature>
<evidence type="ECO:0000313" key="4">
    <source>
        <dbReference type="Proteomes" id="UP000694843"/>
    </source>
</evidence>
<keyword evidence="4" id="KW-1185">Reference proteome</keyword>
<keyword evidence="2" id="KW-0812">Transmembrane</keyword>
<evidence type="ECO:0000256" key="2">
    <source>
        <dbReference type="SAM" id="Phobius"/>
    </source>
</evidence>
<keyword evidence="3" id="KW-0732">Signal</keyword>
<feature type="transmembrane region" description="Helical" evidence="2">
    <location>
        <begin position="505"/>
        <end position="525"/>
    </location>
</feature>
<proteinExistence type="predicted"/>
<evidence type="ECO:0000256" key="1">
    <source>
        <dbReference type="SAM" id="MobiDB-lite"/>
    </source>
</evidence>
<keyword evidence="2" id="KW-1133">Transmembrane helix</keyword>
<organism evidence="4 5">
    <name type="scientific">Hyalella azteca</name>
    <name type="common">Amphipod</name>
    <dbReference type="NCBI Taxonomy" id="294128"/>
    <lineage>
        <taxon>Eukaryota</taxon>
        <taxon>Metazoa</taxon>
        <taxon>Ecdysozoa</taxon>
        <taxon>Arthropoda</taxon>
        <taxon>Crustacea</taxon>
        <taxon>Multicrustacea</taxon>
        <taxon>Malacostraca</taxon>
        <taxon>Eumalacostraca</taxon>
        <taxon>Peracarida</taxon>
        <taxon>Amphipoda</taxon>
        <taxon>Senticaudata</taxon>
        <taxon>Talitrida</taxon>
        <taxon>Talitroidea</taxon>
        <taxon>Hyalellidae</taxon>
        <taxon>Hyalella</taxon>
    </lineage>
</organism>
<dbReference type="AlphaFoldDB" id="A0A8B7N9J4"/>
<evidence type="ECO:0000313" key="5">
    <source>
        <dbReference type="RefSeq" id="XP_018009953.1"/>
    </source>
</evidence>
<dbReference type="GeneID" id="108667440"/>
<evidence type="ECO:0000256" key="3">
    <source>
        <dbReference type="SAM" id="SignalP"/>
    </source>
</evidence>
<accession>A0A8B7N9J4</accession>